<dbReference type="Proteomes" id="UP000031866">
    <property type="component" value="Chromosome"/>
</dbReference>
<dbReference type="RefSeq" id="WP_041896317.1">
    <property type="nucleotide sequence ID" value="NZ_CP010086.2"/>
</dbReference>
<sequence>MWGILEQDKKELRKNLNCRICPSIYEEIDGINENVVKDINQVNITEEKIIFDMMNRRNTRKYNYKHDVKLYLLV</sequence>
<dbReference type="OrthoDB" id="2078434at2"/>
<organism evidence="1 2">
    <name type="scientific">Clostridium beijerinckii</name>
    <name type="common">Clostridium MP</name>
    <dbReference type="NCBI Taxonomy" id="1520"/>
    <lineage>
        <taxon>Bacteria</taxon>
        <taxon>Bacillati</taxon>
        <taxon>Bacillota</taxon>
        <taxon>Clostridia</taxon>
        <taxon>Eubacteriales</taxon>
        <taxon>Clostridiaceae</taxon>
        <taxon>Clostridium</taxon>
    </lineage>
</organism>
<name>A0A0B5QLA2_CLOBE</name>
<evidence type="ECO:0000313" key="2">
    <source>
        <dbReference type="Proteomes" id="UP000031866"/>
    </source>
</evidence>
<evidence type="ECO:0000313" key="1">
    <source>
        <dbReference type="EMBL" id="AJG99031.1"/>
    </source>
</evidence>
<dbReference type="AlphaFoldDB" id="A0A0B5QLA2"/>
<accession>A0A0B5QLA2</accession>
<reference evidence="2" key="1">
    <citation type="submission" date="2014-12" db="EMBL/GenBank/DDBJ databases">
        <title>Genome sequence of Clostridium beijerinckii strain 59B.</title>
        <authorList>
            <person name="Little G.T."/>
            <person name="Minton N.P."/>
        </authorList>
    </citation>
    <scope>NUCLEOTIDE SEQUENCE [LARGE SCALE GENOMIC DNA]</scope>
    <source>
        <strain evidence="2">59B</strain>
    </source>
</reference>
<dbReference type="KEGG" id="cbei:LF65_02448"/>
<protein>
    <submittedName>
        <fullName evidence="1">Uncharacterized protein</fullName>
    </submittedName>
</protein>
<proteinExistence type="predicted"/>
<dbReference type="EMBL" id="CP010086">
    <property type="protein sequence ID" value="AJG99031.1"/>
    <property type="molecule type" value="Genomic_DNA"/>
</dbReference>
<gene>
    <name evidence="1" type="ORF">LF65_02448</name>
</gene>